<accession>A0A9N8DQQ9</accession>
<keyword evidence="10" id="KW-1185">Reference proteome</keyword>
<dbReference type="Proteomes" id="UP001153069">
    <property type="component" value="Unassembled WGS sequence"/>
</dbReference>
<dbReference type="EMBL" id="CAICTM010000270">
    <property type="protein sequence ID" value="CAB9506580.1"/>
    <property type="molecule type" value="Genomic_DNA"/>
</dbReference>
<dbReference type="Gene3D" id="2.60.120.620">
    <property type="entry name" value="q2cbj1_9rhob like domain"/>
    <property type="match status" value="1"/>
</dbReference>
<keyword evidence="2" id="KW-0479">Metal-binding</keyword>
<evidence type="ECO:0000256" key="1">
    <source>
        <dbReference type="ARBA" id="ARBA00001961"/>
    </source>
</evidence>
<name>A0A9N8DQQ9_9STRA</name>
<keyword evidence="6" id="KW-0802">TPR repeat</keyword>
<reference evidence="9" key="1">
    <citation type="submission" date="2020-06" db="EMBL/GenBank/DDBJ databases">
        <authorList>
            <consortium name="Plant Systems Biology data submission"/>
        </authorList>
    </citation>
    <scope>NUCLEOTIDE SEQUENCE</scope>
    <source>
        <strain evidence="9">D6</strain>
    </source>
</reference>
<feature type="signal peptide" evidence="7">
    <location>
        <begin position="1"/>
        <end position="23"/>
    </location>
</feature>
<gene>
    <name evidence="9" type="ORF">SEMRO_271_G104680.1</name>
</gene>
<dbReference type="GO" id="GO:0031418">
    <property type="term" value="F:L-ascorbic acid binding"/>
    <property type="evidence" value="ECO:0007669"/>
    <property type="project" value="InterPro"/>
</dbReference>
<dbReference type="AlphaFoldDB" id="A0A9N8DQQ9"/>
<evidence type="ECO:0000259" key="8">
    <source>
        <dbReference type="PROSITE" id="PS51471"/>
    </source>
</evidence>
<dbReference type="GO" id="GO:0016705">
    <property type="term" value="F:oxidoreductase activity, acting on paired donors, with incorporation or reduction of molecular oxygen"/>
    <property type="evidence" value="ECO:0007669"/>
    <property type="project" value="InterPro"/>
</dbReference>
<evidence type="ECO:0000256" key="6">
    <source>
        <dbReference type="PROSITE-ProRule" id="PRU00339"/>
    </source>
</evidence>
<dbReference type="OrthoDB" id="69177at2759"/>
<dbReference type="InterPro" id="IPR005123">
    <property type="entry name" value="Oxoglu/Fe-dep_dioxygenase_dom"/>
</dbReference>
<evidence type="ECO:0000256" key="7">
    <source>
        <dbReference type="SAM" id="SignalP"/>
    </source>
</evidence>
<keyword evidence="7" id="KW-0732">Signal</keyword>
<evidence type="ECO:0000313" key="9">
    <source>
        <dbReference type="EMBL" id="CAB9506580.1"/>
    </source>
</evidence>
<dbReference type="PROSITE" id="PS50005">
    <property type="entry name" value="TPR"/>
    <property type="match status" value="1"/>
</dbReference>
<dbReference type="InterPro" id="IPR006620">
    <property type="entry name" value="Pro_4_hyd_alph"/>
</dbReference>
<dbReference type="Pfam" id="PF13640">
    <property type="entry name" value="2OG-FeII_Oxy_3"/>
    <property type="match status" value="1"/>
</dbReference>
<evidence type="ECO:0000256" key="5">
    <source>
        <dbReference type="ARBA" id="ARBA00023004"/>
    </source>
</evidence>
<dbReference type="GO" id="GO:0005506">
    <property type="term" value="F:iron ion binding"/>
    <property type="evidence" value="ECO:0007669"/>
    <property type="project" value="InterPro"/>
</dbReference>
<dbReference type="InterPro" id="IPR044862">
    <property type="entry name" value="Pro_4_hyd_alph_FE2OG_OXY"/>
</dbReference>
<comment type="cofactor">
    <cofactor evidence="1">
        <name>L-ascorbate</name>
        <dbReference type="ChEBI" id="CHEBI:38290"/>
    </cofactor>
</comment>
<dbReference type="SUPFAM" id="SSF51197">
    <property type="entry name" value="Clavaminate synthase-like"/>
    <property type="match status" value="1"/>
</dbReference>
<dbReference type="PROSITE" id="PS51471">
    <property type="entry name" value="FE2OG_OXY"/>
    <property type="match status" value="1"/>
</dbReference>
<keyword evidence="4" id="KW-0560">Oxidoreductase</keyword>
<dbReference type="GO" id="GO:0051213">
    <property type="term" value="F:dioxygenase activity"/>
    <property type="evidence" value="ECO:0007669"/>
    <property type="project" value="UniProtKB-KW"/>
</dbReference>
<feature type="repeat" description="TPR" evidence="6">
    <location>
        <begin position="65"/>
        <end position="98"/>
    </location>
</feature>
<dbReference type="InterPro" id="IPR019734">
    <property type="entry name" value="TPR_rpt"/>
</dbReference>
<organism evidence="9 10">
    <name type="scientific">Seminavis robusta</name>
    <dbReference type="NCBI Taxonomy" id="568900"/>
    <lineage>
        <taxon>Eukaryota</taxon>
        <taxon>Sar</taxon>
        <taxon>Stramenopiles</taxon>
        <taxon>Ochrophyta</taxon>
        <taxon>Bacillariophyta</taxon>
        <taxon>Bacillariophyceae</taxon>
        <taxon>Bacillariophycidae</taxon>
        <taxon>Naviculales</taxon>
        <taxon>Naviculaceae</taxon>
        <taxon>Seminavis</taxon>
    </lineage>
</organism>
<evidence type="ECO:0000256" key="2">
    <source>
        <dbReference type="ARBA" id="ARBA00022723"/>
    </source>
</evidence>
<evidence type="ECO:0000256" key="4">
    <source>
        <dbReference type="ARBA" id="ARBA00023002"/>
    </source>
</evidence>
<feature type="domain" description="Fe2OG dioxygenase" evidence="8">
    <location>
        <begin position="259"/>
        <end position="352"/>
    </location>
</feature>
<evidence type="ECO:0000256" key="3">
    <source>
        <dbReference type="ARBA" id="ARBA00022964"/>
    </source>
</evidence>
<protein>
    <submittedName>
        <fullName evidence="9">P4Hc</fullName>
    </submittedName>
</protein>
<keyword evidence="5" id="KW-0408">Iron</keyword>
<proteinExistence type="predicted"/>
<sequence>MKFTIPSAASFLWLSLLVGLTTRYRDGLAAAASASNPQLDLLTPDVKALVSQIAALRATNEEQHADLWRRLGKTQLDAREYGEARRIFCRGSELCPSDEKLRHHVKVYDTFQGEAEFLEETSSTGNSVVPQPLEIKPTVAGKPDLILSLDVPREAIPLAIKRWKGKIPPEDRCRLIHASTEPILSRDACQYLIQSALETVKHRGWTKDRHVQAPTCDIPVFDLPVAAKQWCRHAMKQSLLPLLATTVAPELDIDPNDLHIQDCFIVRYDGGGEESGPGFDSLRPHEDESLLSLTIALNDQSEYNGGGLYIHSTGDLLNGDAGTVLCFAGQLVHGGYPVVQGTRWILTVFLYVDANESGKPVGYTLDALQALQQK</sequence>
<evidence type="ECO:0000313" key="10">
    <source>
        <dbReference type="Proteomes" id="UP001153069"/>
    </source>
</evidence>
<feature type="chain" id="PRO_5040498583" evidence="7">
    <location>
        <begin position="24"/>
        <end position="374"/>
    </location>
</feature>
<keyword evidence="3" id="KW-0223">Dioxygenase</keyword>
<comment type="caution">
    <text evidence="9">The sequence shown here is derived from an EMBL/GenBank/DDBJ whole genome shotgun (WGS) entry which is preliminary data.</text>
</comment>
<dbReference type="SMART" id="SM00702">
    <property type="entry name" value="P4Hc"/>
    <property type="match status" value="1"/>
</dbReference>